<evidence type="ECO:0000256" key="1">
    <source>
        <dbReference type="SAM" id="MobiDB-lite"/>
    </source>
</evidence>
<evidence type="ECO:0008006" key="4">
    <source>
        <dbReference type="Google" id="ProtNLM"/>
    </source>
</evidence>
<feature type="region of interest" description="Disordered" evidence="1">
    <location>
        <begin position="677"/>
        <end position="723"/>
    </location>
</feature>
<evidence type="ECO:0000313" key="2">
    <source>
        <dbReference type="EMBL" id="MFC6954969.1"/>
    </source>
</evidence>
<protein>
    <recommendedName>
        <fullName evidence="4">HEAT repeat-containing protein</fullName>
    </recommendedName>
</protein>
<comment type="caution">
    <text evidence="2">The sequence shown here is derived from an EMBL/GenBank/DDBJ whole genome shotgun (WGS) entry which is preliminary data.</text>
</comment>
<dbReference type="EMBL" id="JBHSXN010000004">
    <property type="protein sequence ID" value="MFC6954969.1"/>
    <property type="molecule type" value="Genomic_DNA"/>
</dbReference>
<dbReference type="InterPro" id="IPR016024">
    <property type="entry name" value="ARM-type_fold"/>
</dbReference>
<organism evidence="2 3">
    <name type="scientific">Halorubellus litoreus</name>
    <dbReference type="NCBI Taxonomy" id="755308"/>
    <lineage>
        <taxon>Archaea</taxon>
        <taxon>Methanobacteriati</taxon>
        <taxon>Methanobacteriota</taxon>
        <taxon>Stenosarchaea group</taxon>
        <taxon>Halobacteria</taxon>
        <taxon>Halobacteriales</taxon>
        <taxon>Halorubellaceae</taxon>
        <taxon>Halorubellus</taxon>
    </lineage>
</organism>
<gene>
    <name evidence="2" type="ORF">ACFQGB_19055</name>
</gene>
<proteinExistence type="predicted"/>
<dbReference type="InterPro" id="IPR011989">
    <property type="entry name" value="ARM-like"/>
</dbReference>
<accession>A0ABD5VNA3</accession>
<dbReference type="AlphaFoldDB" id="A0ABD5VNA3"/>
<dbReference type="Proteomes" id="UP001596395">
    <property type="component" value="Unassembled WGS sequence"/>
</dbReference>
<reference evidence="2 3" key="1">
    <citation type="journal article" date="2019" name="Int. J. Syst. Evol. Microbiol.">
        <title>The Global Catalogue of Microorganisms (GCM) 10K type strain sequencing project: providing services to taxonomists for standard genome sequencing and annotation.</title>
        <authorList>
            <consortium name="The Broad Institute Genomics Platform"/>
            <consortium name="The Broad Institute Genome Sequencing Center for Infectious Disease"/>
            <person name="Wu L."/>
            <person name="Ma J."/>
        </authorList>
    </citation>
    <scope>NUCLEOTIDE SEQUENCE [LARGE SCALE GENOMIC DNA]</scope>
    <source>
        <strain evidence="2 3">GX26</strain>
    </source>
</reference>
<keyword evidence="3" id="KW-1185">Reference proteome</keyword>
<dbReference type="RefSeq" id="WP_336351907.1">
    <property type="nucleotide sequence ID" value="NZ_JAZAQL010000004.1"/>
</dbReference>
<dbReference type="Gene3D" id="1.25.10.10">
    <property type="entry name" value="Leucine-rich Repeat Variant"/>
    <property type="match status" value="1"/>
</dbReference>
<sequence>MTRPLLRSPDAIEDEAVRERVVDLAERLRAPDGCPTELGALTDRRKACAAVRELEDRSARTLLVPVLLEVFREEAKRSFGHRAGTMLHRPISRAIRTEIRHALDRLWGLATVNAYEDAGEPLRSLLAPLVDVVHLDGRPRASGGGLLLLGEAAKWRPDAVAESVVAAGRPAEFASTVGAWLETVDDRAAIDGVRLLAAVATRFPDTLPASDETLRRGLESTLRSDSTAISSVALLVCDALGIDVTDDDGDVRSDPRAYLRACLGAADADVRPTLSVRLGHVVATDTNPDALVEPLVHRARQRRNFERDPVLRAIGELVASDVDSPRGAVRTLSTRVRESSDHSQSQFARSLGEVATTYPEVLPEAVRSLAVVVDRIDPGDAHLSKRTLTEFLGRVVVAGDESSSCVFQALSREWEVDFGHLAVIRSESVLPTAGAVALEAPDLAPDALRPLLERARALGDRSDEALLTAVGDVVLRIADDDENVAAVLCERVTTTEHSRHEQVAWLLGAFVTGSVIPEPFERTASVARTAVSDALDTDRALGVAGEVAALEPESVADATDALAARVQDADRGSNRRDRTAQALGELRATASAADSGLDLLAEHVRTAFGDERTAYAIALGETTAANRTSPAEGLRTLVEHVRAQHVTDHQEFGPPLRALSQAAVTPDVPLAETHAPLVEWTRDRPPTGQTQEADPPVIVGQSESTADESASNERDEPPIHPRRHTTLPAEVLGETALATPSVVPDAVATAARTIRGSGEPAAADRQTLGLLVAAEDPFARTLGRELLEGYGQHDTSISDSALTSIGQTVVSPSTGLATVTSVECERARRTAGLEQWLTVGGLACRSLRDRRRATATVNCLADAVELTEDGYDGPAEALGELLVASPELASDSVRPLVDYHRQRTWGGISELESEFLSLKTIGLLEAVDPIEFATAVVTQLLSGAGDLRRYVRQAIRATNHDVISPADLVQPLEDALASTPSGPPDFFSGYHSHESGSGMQPLCSGCGSREYADAFFELIALTATHIPASPEFQALRDQIRDLLREVPTTTVRDRLTITDTLSQLDAVAAHSHDETY</sequence>
<name>A0ABD5VNA3_9EURY</name>
<dbReference type="SUPFAM" id="SSF48371">
    <property type="entry name" value="ARM repeat"/>
    <property type="match status" value="1"/>
</dbReference>
<evidence type="ECO:0000313" key="3">
    <source>
        <dbReference type="Proteomes" id="UP001596395"/>
    </source>
</evidence>